<evidence type="ECO:0000313" key="1">
    <source>
        <dbReference type="EMBL" id="MDR7380726.1"/>
    </source>
</evidence>
<proteinExistence type="predicted"/>
<dbReference type="EMBL" id="JAVDYE010000001">
    <property type="protein sequence ID" value="MDR7380726.1"/>
    <property type="molecule type" value="Genomic_DNA"/>
</dbReference>
<keyword evidence="2" id="KW-1185">Reference proteome</keyword>
<dbReference type="Proteomes" id="UP001183585">
    <property type="component" value="Unassembled WGS sequence"/>
</dbReference>
<sequence length="54" mass="5668">MPASGATVLHADLDASMDAIRTRFGGDTVGYLPVVLRDGGAVPDEFRELAEHGL</sequence>
<gene>
    <name evidence="1" type="ORF">J2S48_000241</name>
</gene>
<accession>A0ABU2CHB3</accession>
<name>A0ABU2CHB3_9MICO</name>
<protein>
    <submittedName>
        <fullName evidence="1">Uncharacterized protein</fullName>
    </submittedName>
</protein>
<reference evidence="1 2" key="1">
    <citation type="submission" date="2023-07" db="EMBL/GenBank/DDBJ databases">
        <title>Sequencing the genomes of 1000 actinobacteria strains.</title>
        <authorList>
            <person name="Klenk H.-P."/>
        </authorList>
    </citation>
    <scope>NUCLEOTIDE SEQUENCE [LARGE SCALE GENOMIC DNA]</scope>
    <source>
        <strain evidence="1 2">DSM 45554</strain>
    </source>
</reference>
<organism evidence="1 2">
    <name type="scientific">Promicromonospora iranensis</name>
    <dbReference type="NCBI Taxonomy" id="1105144"/>
    <lineage>
        <taxon>Bacteria</taxon>
        <taxon>Bacillati</taxon>
        <taxon>Actinomycetota</taxon>
        <taxon>Actinomycetes</taxon>
        <taxon>Micrococcales</taxon>
        <taxon>Promicromonosporaceae</taxon>
        <taxon>Promicromonospora</taxon>
    </lineage>
</organism>
<comment type="caution">
    <text evidence="1">The sequence shown here is derived from an EMBL/GenBank/DDBJ whole genome shotgun (WGS) entry which is preliminary data.</text>
</comment>
<evidence type="ECO:0000313" key="2">
    <source>
        <dbReference type="Proteomes" id="UP001183585"/>
    </source>
</evidence>
<dbReference type="RefSeq" id="WP_274992395.1">
    <property type="nucleotide sequence ID" value="NZ_JAJQQP010000002.1"/>
</dbReference>